<reference evidence="9 10" key="1">
    <citation type="submission" date="2020-01" db="EMBL/GenBank/DDBJ databases">
        <title>Sphingomonas sp. C33 whole genome sequece.</title>
        <authorList>
            <person name="Park C."/>
        </authorList>
    </citation>
    <scope>NUCLEOTIDE SEQUENCE [LARGE SCALE GENOMIC DNA]</scope>
    <source>
        <strain evidence="9 10">C33</strain>
    </source>
</reference>
<keyword evidence="10" id="KW-1185">Reference proteome</keyword>
<dbReference type="GO" id="GO:0046294">
    <property type="term" value="P:formaldehyde catabolic process"/>
    <property type="evidence" value="ECO:0007669"/>
    <property type="project" value="InterPro"/>
</dbReference>
<dbReference type="GO" id="GO:0018738">
    <property type="term" value="F:S-formylglutathione hydrolase activity"/>
    <property type="evidence" value="ECO:0007669"/>
    <property type="project" value="UniProtKB-UniRule"/>
</dbReference>
<evidence type="ECO:0000313" key="9">
    <source>
        <dbReference type="EMBL" id="QHL91436.1"/>
    </source>
</evidence>
<name>A0A7Z2NXW4_9SPHN</name>
<evidence type="ECO:0000256" key="6">
    <source>
        <dbReference type="NCBIfam" id="TIGR02821"/>
    </source>
</evidence>
<dbReference type="NCBIfam" id="TIGR02821">
    <property type="entry name" value="fghA_ester_D"/>
    <property type="match status" value="1"/>
</dbReference>
<dbReference type="AlphaFoldDB" id="A0A7Z2NXW4"/>
<evidence type="ECO:0000313" key="10">
    <source>
        <dbReference type="Proteomes" id="UP000464468"/>
    </source>
</evidence>
<evidence type="ECO:0000256" key="5">
    <source>
        <dbReference type="ARBA" id="ARBA00047590"/>
    </source>
</evidence>
<dbReference type="Gene3D" id="3.40.50.1820">
    <property type="entry name" value="alpha/beta hydrolase"/>
    <property type="match status" value="1"/>
</dbReference>
<dbReference type="InterPro" id="IPR029058">
    <property type="entry name" value="AB_hydrolase_fold"/>
</dbReference>
<dbReference type="Pfam" id="PF00756">
    <property type="entry name" value="Esterase"/>
    <property type="match status" value="1"/>
</dbReference>
<evidence type="ECO:0000256" key="4">
    <source>
        <dbReference type="ARBA" id="ARBA00022801"/>
    </source>
</evidence>
<dbReference type="InterPro" id="IPR014186">
    <property type="entry name" value="S-formylglutathione_hydrol"/>
</dbReference>
<dbReference type="InterPro" id="IPR000801">
    <property type="entry name" value="Esterase-like"/>
</dbReference>
<evidence type="ECO:0000256" key="7">
    <source>
        <dbReference type="PIRSR" id="PIRSR614186-1"/>
    </source>
</evidence>
<dbReference type="EC" id="3.1.2.12" evidence="2 6"/>
<feature type="active site" description="Charge relay system" evidence="7">
    <location>
        <position position="224"/>
    </location>
</feature>
<comment type="catalytic activity">
    <reaction evidence="5 8">
        <text>S-formylglutathione + H2O = formate + glutathione + H(+)</text>
        <dbReference type="Rhea" id="RHEA:14961"/>
        <dbReference type="ChEBI" id="CHEBI:15377"/>
        <dbReference type="ChEBI" id="CHEBI:15378"/>
        <dbReference type="ChEBI" id="CHEBI:15740"/>
        <dbReference type="ChEBI" id="CHEBI:57688"/>
        <dbReference type="ChEBI" id="CHEBI:57925"/>
        <dbReference type="EC" id="3.1.2.12"/>
    </reaction>
</comment>
<dbReference type="PANTHER" id="PTHR10061">
    <property type="entry name" value="S-FORMYLGLUTATHIONE HYDROLASE"/>
    <property type="match status" value="1"/>
</dbReference>
<dbReference type="SUPFAM" id="SSF53474">
    <property type="entry name" value="alpha/beta-Hydrolases"/>
    <property type="match status" value="1"/>
</dbReference>
<dbReference type="Proteomes" id="UP000464468">
    <property type="component" value="Chromosome"/>
</dbReference>
<dbReference type="FunFam" id="3.40.50.1820:FF:000002">
    <property type="entry name" value="S-formylglutathione hydrolase"/>
    <property type="match status" value="1"/>
</dbReference>
<evidence type="ECO:0000256" key="3">
    <source>
        <dbReference type="ARBA" id="ARBA00022487"/>
    </source>
</evidence>
<dbReference type="KEGG" id="schy:GVO57_12240"/>
<dbReference type="GO" id="GO:0052689">
    <property type="term" value="F:carboxylic ester hydrolase activity"/>
    <property type="evidence" value="ECO:0007669"/>
    <property type="project" value="UniProtKB-KW"/>
</dbReference>
<dbReference type="EMBL" id="CP047895">
    <property type="protein sequence ID" value="QHL91436.1"/>
    <property type="molecule type" value="Genomic_DNA"/>
</dbReference>
<protein>
    <recommendedName>
        <fullName evidence="2 6">S-formylglutathione hydrolase</fullName>
        <ecNumber evidence="2 6">3.1.2.12</ecNumber>
    </recommendedName>
</protein>
<comment type="function">
    <text evidence="8">Serine hydrolase involved in the detoxification of formaldehyde.</text>
</comment>
<gene>
    <name evidence="9" type="primary">fghA</name>
    <name evidence="9" type="ORF">GVO57_12240</name>
</gene>
<dbReference type="GO" id="GO:0005829">
    <property type="term" value="C:cytosol"/>
    <property type="evidence" value="ECO:0007669"/>
    <property type="project" value="TreeGrafter"/>
</dbReference>
<evidence type="ECO:0000256" key="2">
    <source>
        <dbReference type="ARBA" id="ARBA00012479"/>
    </source>
</evidence>
<keyword evidence="4 8" id="KW-0378">Hydrolase</keyword>
<evidence type="ECO:0000256" key="8">
    <source>
        <dbReference type="RuleBase" id="RU363068"/>
    </source>
</evidence>
<feature type="active site" description="Charge relay system" evidence="7">
    <location>
        <position position="148"/>
    </location>
</feature>
<dbReference type="RefSeq" id="WP_160593394.1">
    <property type="nucleotide sequence ID" value="NZ_CP047895.1"/>
</dbReference>
<sequence length="301" mass="31751">MTIEQLSASRAHGGVQGVYRHASAATGTDMVFSVFVPDHAPDARLPVVWYLSGLTCTHANVTEKGEFRATCAELGLIFVAPDTSPRGDGVADDPGYDLGQGAGFYVDAVRAPWAPHFAMRTYIETELPALVAAHFPADMARQSIMGHSMGGHGALTIGLRNPGRFRAVSAFAPIVAPSQVPWGQKALSAYLGDDRAAWRAHDAVALIEDGARLPELLVDQGMDDAFLGEQLRPELLAAACADAGIPLTLRRHIGYDHSYYFISTLMADQLRWHGARLAGAAGPEGVGPEGVGPEGVGQGAG</sequence>
<dbReference type="PANTHER" id="PTHR10061:SF0">
    <property type="entry name" value="S-FORMYLGLUTATHIONE HYDROLASE"/>
    <property type="match status" value="1"/>
</dbReference>
<accession>A0A7Z2NXW4</accession>
<keyword evidence="3 8" id="KW-0719">Serine esterase</keyword>
<comment type="similarity">
    <text evidence="1 8">Belongs to the esterase D family.</text>
</comment>
<proteinExistence type="inferred from homology"/>
<feature type="active site" description="Charge relay system" evidence="7">
    <location>
        <position position="257"/>
    </location>
</feature>
<organism evidence="9 10">
    <name type="scientific">Sphingomonas changnyeongensis</name>
    <dbReference type="NCBI Taxonomy" id="2698679"/>
    <lineage>
        <taxon>Bacteria</taxon>
        <taxon>Pseudomonadati</taxon>
        <taxon>Pseudomonadota</taxon>
        <taxon>Alphaproteobacteria</taxon>
        <taxon>Sphingomonadales</taxon>
        <taxon>Sphingomonadaceae</taxon>
        <taxon>Sphingomonas</taxon>
    </lineage>
</organism>
<evidence type="ECO:0000256" key="1">
    <source>
        <dbReference type="ARBA" id="ARBA00005622"/>
    </source>
</evidence>